<evidence type="ECO:0000313" key="2">
    <source>
        <dbReference type="Proteomes" id="UP000029964"/>
    </source>
</evidence>
<name>A0A086TIA8_HAPC1</name>
<dbReference type="EMBL" id="JPKY01000001">
    <property type="protein sequence ID" value="KFH49090.1"/>
    <property type="molecule type" value="Genomic_DNA"/>
</dbReference>
<proteinExistence type="predicted"/>
<dbReference type="HOGENOM" id="CLU_2793365_0_0_1"/>
<organism evidence="1 2">
    <name type="scientific">Hapsidospora chrysogenum (strain ATCC 11550 / CBS 779.69 / DSM 880 / IAM 14645 / JCM 23072 / IMI 49137)</name>
    <name type="common">Acremonium chrysogenum</name>
    <dbReference type="NCBI Taxonomy" id="857340"/>
    <lineage>
        <taxon>Eukaryota</taxon>
        <taxon>Fungi</taxon>
        <taxon>Dikarya</taxon>
        <taxon>Ascomycota</taxon>
        <taxon>Pezizomycotina</taxon>
        <taxon>Sordariomycetes</taxon>
        <taxon>Hypocreomycetidae</taxon>
        <taxon>Hypocreales</taxon>
        <taxon>Bionectriaceae</taxon>
        <taxon>Hapsidospora</taxon>
    </lineage>
</organism>
<keyword evidence="2" id="KW-1185">Reference proteome</keyword>
<reference evidence="2" key="1">
    <citation type="journal article" date="2014" name="Genome Announc.">
        <title>Genome sequence and annotation of Acremonium chrysogenum, producer of the beta-lactam antibiotic cephalosporin C.</title>
        <authorList>
            <person name="Terfehr D."/>
            <person name="Dahlmann T.A."/>
            <person name="Specht T."/>
            <person name="Zadra I."/>
            <person name="Kuernsteiner H."/>
            <person name="Kueck U."/>
        </authorList>
    </citation>
    <scope>NUCLEOTIDE SEQUENCE [LARGE SCALE GENOMIC DNA]</scope>
    <source>
        <strain evidence="2">ATCC 11550 / CBS 779.69 / DSM 880 / IAM 14645 / JCM 23072 / IMI 49137</strain>
    </source>
</reference>
<accession>A0A086TIA8</accession>
<dbReference type="AlphaFoldDB" id="A0A086TIA8"/>
<sequence>MATTSSLFDRGRAPGRAKLGYELLMPNPPALAGPPDGPSYSYTPVATWFRDGPRFAVELGARLRTQWL</sequence>
<comment type="caution">
    <text evidence="1">The sequence shown here is derived from an EMBL/GenBank/DDBJ whole genome shotgun (WGS) entry which is preliminary data.</text>
</comment>
<gene>
    <name evidence="1" type="ORF">ACRE_001140</name>
</gene>
<protein>
    <submittedName>
        <fullName evidence="1">Uncharacterized protein</fullName>
    </submittedName>
</protein>
<evidence type="ECO:0000313" key="1">
    <source>
        <dbReference type="EMBL" id="KFH49090.1"/>
    </source>
</evidence>
<dbReference type="Proteomes" id="UP000029964">
    <property type="component" value="Unassembled WGS sequence"/>
</dbReference>